<dbReference type="GeneID" id="66869534"/>
<keyword evidence="4" id="KW-1185">Reference proteome</keyword>
<proteinExistence type="inferred from homology"/>
<evidence type="ECO:0000313" key="4">
    <source>
        <dbReference type="Proteomes" id="UP000036780"/>
    </source>
</evidence>
<dbReference type="PANTHER" id="PTHR46268">
    <property type="entry name" value="STRESS RESPONSE PROTEIN NHAX"/>
    <property type="match status" value="1"/>
</dbReference>
<evidence type="ECO:0000313" key="3">
    <source>
        <dbReference type="EMBL" id="KNE21818.1"/>
    </source>
</evidence>
<evidence type="ECO:0000259" key="2">
    <source>
        <dbReference type="Pfam" id="PF00582"/>
    </source>
</evidence>
<name>A0A0L0QUC8_VIRPA</name>
<dbReference type="PATRIC" id="fig|1473.5.peg.3549"/>
<comment type="caution">
    <text evidence="3">The sequence shown here is derived from an EMBL/GenBank/DDBJ whole genome shotgun (WGS) entry which is preliminary data.</text>
</comment>
<feature type="domain" description="UspA" evidence="2">
    <location>
        <begin position="1"/>
        <end position="138"/>
    </location>
</feature>
<evidence type="ECO:0000256" key="1">
    <source>
        <dbReference type="ARBA" id="ARBA00008791"/>
    </source>
</evidence>
<dbReference type="InterPro" id="IPR006016">
    <property type="entry name" value="UspA"/>
</dbReference>
<dbReference type="SUPFAM" id="SSF52402">
    <property type="entry name" value="Adenine nucleotide alpha hydrolases-like"/>
    <property type="match status" value="1"/>
</dbReference>
<dbReference type="Proteomes" id="UP000036780">
    <property type="component" value="Unassembled WGS sequence"/>
</dbReference>
<organism evidence="3 4">
    <name type="scientific">Virgibacillus pantothenticus</name>
    <dbReference type="NCBI Taxonomy" id="1473"/>
    <lineage>
        <taxon>Bacteria</taxon>
        <taxon>Bacillati</taxon>
        <taxon>Bacillota</taxon>
        <taxon>Bacilli</taxon>
        <taxon>Bacillales</taxon>
        <taxon>Bacillaceae</taxon>
        <taxon>Virgibacillus</taxon>
    </lineage>
</organism>
<dbReference type="InterPro" id="IPR006015">
    <property type="entry name" value="Universal_stress_UspA"/>
</dbReference>
<dbReference type="OrthoDB" id="9777884at2"/>
<reference evidence="4" key="1">
    <citation type="submission" date="2015-07" db="EMBL/GenBank/DDBJ databases">
        <title>Fjat-10053 dsm26.</title>
        <authorList>
            <person name="Liu B."/>
            <person name="Wang J."/>
            <person name="Zhu Y."/>
            <person name="Liu G."/>
            <person name="Chen Q."/>
            <person name="Chen Z."/>
            <person name="Lan J."/>
            <person name="Che J."/>
            <person name="Ge C."/>
            <person name="Shi H."/>
            <person name="Pan Z."/>
            <person name="Liu X."/>
        </authorList>
    </citation>
    <scope>NUCLEOTIDE SEQUENCE [LARGE SCALE GENOMIC DNA]</scope>
    <source>
        <strain evidence="4">DSM 26</strain>
    </source>
</reference>
<protein>
    <submittedName>
        <fullName evidence="3">Universal stress protein</fullName>
    </submittedName>
</protein>
<dbReference type="Pfam" id="PF00582">
    <property type="entry name" value="Usp"/>
    <property type="match status" value="1"/>
</dbReference>
<dbReference type="EMBL" id="LGTO01000004">
    <property type="protein sequence ID" value="KNE21818.1"/>
    <property type="molecule type" value="Genomic_DNA"/>
</dbReference>
<accession>A0A0L0QUC8</accession>
<gene>
    <name evidence="3" type="ORF">AFK71_03120</name>
</gene>
<dbReference type="AlphaFoldDB" id="A0A0L0QUC8"/>
<dbReference type="PRINTS" id="PR01438">
    <property type="entry name" value="UNVRSLSTRESS"/>
</dbReference>
<dbReference type="PANTHER" id="PTHR46268:SF6">
    <property type="entry name" value="UNIVERSAL STRESS PROTEIN UP12"/>
    <property type="match status" value="1"/>
</dbReference>
<sequence length="138" mass="15071">MFQNILLAADGSSHSIRSAEYTVGLAKKFSSKVEVVYVVDGETAKSDVLYGADHAQVEKNRQERMQPITDVLQAANIDYTVTVLHGDPGPKIVAYANKHDIDCVIVGSRGRNNFQTFLLGSVSHKVAKQVECPVLIVK</sequence>
<dbReference type="Gene3D" id="3.40.50.620">
    <property type="entry name" value="HUPs"/>
    <property type="match status" value="1"/>
</dbReference>
<dbReference type="RefSeq" id="WP_050350096.1">
    <property type="nucleotide sequence ID" value="NZ_BOSN01000005.1"/>
</dbReference>
<dbReference type="CDD" id="cd00293">
    <property type="entry name" value="USP-like"/>
    <property type="match status" value="1"/>
</dbReference>
<comment type="similarity">
    <text evidence="1">Belongs to the universal stress protein A family.</text>
</comment>
<dbReference type="InterPro" id="IPR014729">
    <property type="entry name" value="Rossmann-like_a/b/a_fold"/>
</dbReference>